<feature type="transmembrane region" description="Helical" evidence="1">
    <location>
        <begin position="301"/>
        <end position="325"/>
    </location>
</feature>
<dbReference type="OrthoDB" id="74158at2759"/>
<evidence type="ECO:0000313" key="3">
    <source>
        <dbReference type="Proteomes" id="UP000030745"/>
    </source>
</evidence>
<keyword evidence="3" id="KW-1185">Reference proteome</keyword>
<accession>A0A067CTM2</accession>
<feature type="transmembrane region" description="Helical" evidence="1">
    <location>
        <begin position="136"/>
        <end position="154"/>
    </location>
</feature>
<feature type="transmembrane region" description="Helical" evidence="1">
    <location>
        <begin position="246"/>
        <end position="267"/>
    </location>
</feature>
<feature type="transmembrane region" description="Helical" evidence="1">
    <location>
        <begin position="166"/>
        <end position="188"/>
    </location>
</feature>
<organism evidence="2 3">
    <name type="scientific">Saprolegnia parasitica (strain CBS 223.65)</name>
    <dbReference type="NCBI Taxonomy" id="695850"/>
    <lineage>
        <taxon>Eukaryota</taxon>
        <taxon>Sar</taxon>
        <taxon>Stramenopiles</taxon>
        <taxon>Oomycota</taxon>
        <taxon>Saprolegniomycetes</taxon>
        <taxon>Saprolegniales</taxon>
        <taxon>Saprolegniaceae</taxon>
        <taxon>Saprolegnia</taxon>
    </lineage>
</organism>
<feature type="transmembrane region" description="Helical" evidence="1">
    <location>
        <begin position="274"/>
        <end position="295"/>
    </location>
</feature>
<proteinExistence type="predicted"/>
<dbReference type="VEuPathDB" id="FungiDB:SPRG_01328"/>
<feature type="transmembrane region" description="Helical" evidence="1">
    <location>
        <begin position="16"/>
        <end position="36"/>
    </location>
</feature>
<dbReference type="KEGG" id="spar:SPRG_01328"/>
<sequence length="350" mass="37200">MSTTTTTTTSPSTSRCVGYTVLLSSFVAISSLGVAFDLERGAEPVLKLFWKTSGSCALLLLLVLGQRMLHRSSSALSFDRDTVRRLVLCAVGYTIWNASFNWALARTSVGHVYLLNNCHSLLLVVWRALYCDAIVLYEILGTVAGIGGSVLTALDQAPVVAHSGIVEASLLGDLGAFLGALGAVVYLLQAKTLRTRLGLLPFMLCHTLLVSLLLLPTLTLLGEEYSLSRDVNTGLFGWANLRWDRVGLEAFVVLICDFVGGMGYIRVMAYFDPLVVSIIMLMEPILATALGILVGVASIPGVLTCVGSAIVIAATMLVISVNTAASSKGAKTTKRIVLQSRAPPTVYGAV</sequence>
<feature type="transmembrane region" description="Helical" evidence="1">
    <location>
        <begin position="111"/>
        <end position="129"/>
    </location>
</feature>
<dbReference type="OMA" id="QHCHILE"/>
<evidence type="ECO:0000256" key="1">
    <source>
        <dbReference type="SAM" id="Phobius"/>
    </source>
</evidence>
<keyword evidence="1" id="KW-0812">Transmembrane</keyword>
<feature type="transmembrane region" description="Helical" evidence="1">
    <location>
        <begin position="86"/>
        <end position="105"/>
    </location>
</feature>
<reference evidence="2 3" key="1">
    <citation type="journal article" date="2013" name="PLoS Genet.">
        <title>Distinctive expansion of potential virulence genes in the genome of the oomycete fish pathogen Saprolegnia parasitica.</title>
        <authorList>
            <person name="Jiang R.H."/>
            <person name="de Bruijn I."/>
            <person name="Haas B.J."/>
            <person name="Belmonte R."/>
            <person name="Lobach L."/>
            <person name="Christie J."/>
            <person name="van den Ackerveken G."/>
            <person name="Bottin A."/>
            <person name="Bulone V."/>
            <person name="Diaz-Moreno S.M."/>
            <person name="Dumas B."/>
            <person name="Fan L."/>
            <person name="Gaulin E."/>
            <person name="Govers F."/>
            <person name="Grenville-Briggs L.J."/>
            <person name="Horner N.R."/>
            <person name="Levin J.Z."/>
            <person name="Mammella M."/>
            <person name="Meijer H.J."/>
            <person name="Morris P."/>
            <person name="Nusbaum C."/>
            <person name="Oome S."/>
            <person name="Phillips A.J."/>
            <person name="van Rooyen D."/>
            <person name="Rzeszutek E."/>
            <person name="Saraiva M."/>
            <person name="Secombes C.J."/>
            <person name="Seidl M.F."/>
            <person name="Snel B."/>
            <person name="Stassen J.H."/>
            <person name="Sykes S."/>
            <person name="Tripathy S."/>
            <person name="van den Berg H."/>
            <person name="Vega-Arreguin J.C."/>
            <person name="Wawra S."/>
            <person name="Young S.K."/>
            <person name="Zeng Q."/>
            <person name="Dieguez-Uribeondo J."/>
            <person name="Russ C."/>
            <person name="Tyler B.M."/>
            <person name="van West P."/>
        </authorList>
    </citation>
    <scope>NUCLEOTIDE SEQUENCE [LARGE SCALE GENOMIC DNA]</scope>
    <source>
        <strain evidence="2 3">CBS 223.65</strain>
    </source>
</reference>
<protein>
    <recommendedName>
        <fullName evidence="4">EamA domain-containing protein</fullName>
    </recommendedName>
</protein>
<gene>
    <name evidence="2" type="ORF">SPRG_01328</name>
</gene>
<keyword evidence="1" id="KW-0472">Membrane</keyword>
<keyword evidence="1" id="KW-1133">Transmembrane helix</keyword>
<dbReference type="GeneID" id="24123924"/>
<feature type="transmembrane region" description="Helical" evidence="1">
    <location>
        <begin position="48"/>
        <end position="65"/>
    </location>
</feature>
<dbReference type="RefSeq" id="XP_012194938.1">
    <property type="nucleotide sequence ID" value="XM_012339548.1"/>
</dbReference>
<dbReference type="AlphaFoldDB" id="A0A067CTM2"/>
<evidence type="ECO:0000313" key="2">
    <source>
        <dbReference type="EMBL" id="KDO34054.1"/>
    </source>
</evidence>
<dbReference type="Proteomes" id="UP000030745">
    <property type="component" value="Unassembled WGS sequence"/>
</dbReference>
<evidence type="ECO:0008006" key="4">
    <source>
        <dbReference type="Google" id="ProtNLM"/>
    </source>
</evidence>
<feature type="transmembrane region" description="Helical" evidence="1">
    <location>
        <begin position="200"/>
        <end position="221"/>
    </location>
</feature>
<name>A0A067CTM2_SAPPC</name>
<dbReference type="EMBL" id="KK583191">
    <property type="protein sequence ID" value="KDO34054.1"/>
    <property type="molecule type" value="Genomic_DNA"/>
</dbReference>